<dbReference type="Proteomes" id="UP000662466">
    <property type="component" value="Unassembled WGS sequence"/>
</dbReference>
<dbReference type="EMBL" id="JACBAF010002262">
    <property type="protein sequence ID" value="KAF7160356.1"/>
    <property type="molecule type" value="Genomic_DNA"/>
</dbReference>
<gene>
    <name evidence="1" type="ORF">CNMCM5793_006222</name>
    <name evidence="2" type="ORF">CNMCM6106_007797</name>
</gene>
<proteinExistence type="predicted"/>
<name>A0A8H6PUN3_9EURO</name>
<protein>
    <submittedName>
        <fullName evidence="2">Uncharacterized protein</fullName>
    </submittedName>
</protein>
<evidence type="ECO:0000313" key="4">
    <source>
        <dbReference type="Proteomes" id="UP000662466"/>
    </source>
</evidence>
<sequence length="181" mass="20537">MFFGVYRAQGSTARNRLNLASFARLQLLFDLLKNNSYNIRTKMSSSAGFACDPRMETAQAPHIALRLFRATFESVRPLVARMTLMTKKKILAEHCLYLPLPRDSRPHALGSERPAITLYSCRRLLMKQQGDEMSLAEQAAKAIDIMLSNVKERNSQILRVFKAAGDAVTQDKDFLGLKKKW</sequence>
<evidence type="ECO:0000313" key="3">
    <source>
        <dbReference type="Proteomes" id="UP000630445"/>
    </source>
</evidence>
<dbReference type="EMBL" id="JACBAD010001728">
    <property type="protein sequence ID" value="KAF7136753.1"/>
    <property type="molecule type" value="Genomic_DNA"/>
</dbReference>
<accession>A0A8H6PUN3</accession>
<dbReference type="Proteomes" id="UP000630445">
    <property type="component" value="Unassembled WGS sequence"/>
</dbReference>
<comment type="caution">
    <text evidence="2">The sequence shown here is derived from an EMBL/GenBank/DDBJ whole genome shotgun (WGS) entry which is preliminary data.</text>
</comment>
<reference evidence="2" key="1">
    <citation type="submission" date="2020-06" db="EMBL/GenBank/DDBJ databases">
        <title>Draft genome sequences of strains closely related to Aspergillus parafelis and Aspergillus hiratsukae.</title>
        <authorList>
            <person name="Dos Santos R.A.C."/>
            <person name="Rivero-Menendez O."/>
            <person name="Steenwyk J.L."/>
            <person name="Mead M.E."/>
            <person name="Goldman G.H."/>
            <person name="Alastruey-Izquierdo A."/>
            <person name="Rokas A."/>
        </authorList>
    </citation>
    <scope>NUCLEOTIDE SEQUENCE</scope>
    <source>
        <strain evidence="1">CNM-CM5793</strain>
        <strain evidence="2">CNM-CM6106</strain>
    </source>
</reference>
<organism evidence="2 4">
    <name type="scientific">Aspergillus hiratsukae</name>
    <dbReference type="NCBI Taxonomy" id="1194566"/>
    <lineage>
        <taxon>Eukaryota</taxon>
        <taxon>Fungi</taxon>
        <taxon>Dikarya</taxon>
        <taxon>Ascomycota</taxon>
        <taxon>Pezizomycotina</taxon>
        <taxon>Eurotiomycetes</taxon>
        <taxon>Eurotiomycetidae</taxon>
        <taxon>Eurotiales</taxon>
        <taxon>Aspergillaceae</taxon>
        <taxon>Aspergillus</taxon>
        <taxon>Aspergillus subgen. Fumigati</taxon>
    </lineage>
</organism>
<evidence type="ECO:0000313" key="1">
    <source>
        <dbReference type="EMBL" id="KAF7136753.1"/>
    </source>
</evidence>
<evidence type="ECO:0000313" key="2">
    <source>
        <dbReference type="EMBL" id="KAF7160356.1"/>
    </source>
</evidence>
<dbReference type="AlphaFoldDB" id="A0A8H6PUN3"/>
<keyword evidence="3" id="KW-1185">Reference proteome</keyword>